<reference evidence="2 3" key="1">
    <citation type="journal article" date="2006" name="Nature">
        <title>Global trends of whole-genome duplications revealed by the ciliate Paramecium tetraurelia.</title>
        <authorList>
            <consortium name="Genoscope"/>
            <person name="Aury J.-M."/>
            <person name="Jaillon O."/>
            <person name="Duret L."/>
            <person name="Noel B."/>
            <person name="Jubin C."/>
            <person name="Porcel B.M."/>
            <person name="Segurens B."/>
            <person name="Daubin V."/>
            <person name="Anthouard V."/>
            <person name="Aiach N."/>
            <person name="Arnaiz O."/>
            <person name="Billaut A."/>
            <person name="Beisson J."/>
            <person name="Blanc I."/>
            <person name="Bouhouche K."/>
            <person name="Camara F."/>
            <person name="Duharcourt S."/>
            <person name="Guigo R."/>
            <person name="Gogendeau D."/>
            <person name="Katinka M."/>
            <person name="Keller A.-M."/>
            <person name="Kissmehl R."/>
            <person name="Klotz C."/>
            <person name="Koll F."/>
            <person name="Le Moue A."/>
            <person name="Lepere C."/>
            <person name="Malinsky S."/>
            <person name="Nowacki M."/>
            <person name="Nowak J.K."/>
            <person name="Plattner H."/>
            <person name="Poulain J."/>
            <person name="Ruiz F."/>
            <person name="Serrano V."/>
            <person name="Zagulski M."/>
            <person name="Dessen P."/>
            <person name="Betermier M."/>
            <person name="Weissenbach J."/>
            <person name="Scarpelli C."/>
            <person name="Schachter V."/>
            <person name="Sperling L."/>
            <person name="Meyer E."/>
            <person name="Cohen J."/>
            <person name="Wincker P."/>
        </authorList>
    </citation>
    <scope>NUCLEOTIDE SEQUENCE [LARGE SCALE GENOMIC DNA]</scope>
    <source>
        <strain evidence="2 3">Stock d4-2</strain>
    </source>
</reference>
<sequence>MTFLWANIEFELNSITMRYINDWIWYHYSILAIFPLWIIGLYRIYLHIFDYQKHLQLGQQKFMNAIVFTLVKLNQTQTIYAPFYYLFDALISICEGTYLSECRFPYFFHHMIAIVVQPFLLSRYVLNWWDIMVCSTHAIFVKYPRNAIIPYVYVSSIFIFNLSLYVDRSSWNNRFVGKYFPVIYYSFFAIFVSKDCDSSLPYLAE</sequence>
<dbReference type="OMA" id="FLWANIE"/>
<evidence type="ECO:0000313" key="2">
    <source>
        <dbReference type="EMBL" id="CAK84046.1"/>
    </source>
</evidence>
<keyword evidence="1" id="KW-0812">Transmembrane</keyword>
<proteinExistence type="predicted"/>
<evidence type="ECO:0000256" key="1">
    <source>
        <dbReference type="SAM" id="Phobius"/>
    </source>
</evidence>
<organism evidence="2 3">
    <name type="scientific">Paramecium tetraurelia</name>
    <dbReference type="NCBI Taxonomy" id="5888"/>
    <lineage>
        <taxon>Eukaryota</taxon>
        <taxon>Sar</taxon>
        <taxon>Alveolata</taxon>
        <taxon>Ciliophora</taxon>
        <taxon>Intramacronucleata</taxon>
        <taxon>Oligohymenophorea</taxon>
        <taxon>Peniculida</taxon>
        <taxon>Parameciidae</taxon>
        <taxon>Paramecium</taxon>
    </lineage>
</organism>
<dbReference type="InParanoid" id="A0DLX9"/>
<feature type="transmembrane region" description="Helical" evidence="1">
    <location>
        <begin position="107"/>
        <end position="126"/>
    </location>
</feature>
<evidence type="ECO:0000313" key="3">
    <source>
        <dbReference type="Proteomes" id="UP000000600"/>
    </source>
</evidence>
<keyword evidence="3" id="KW-1185">Reference proteome</keyword>
<dbReference type="Proteomes" id="UP000000600">
    <property type="component" value="Unassembled WGS sequence"/>
</dbReference>
<gene>
    <name evidence="2" type="ORF">GSPATT00018264001</name>
</gene>
<dbReference type="EMBL" id="CT868496">
    <property type="protein sequence ID" value="CAK84046.1"/>
    <property type="molecule type" value="Genomic_DNA"/>
</dbReference>
<dbReference type="KEGG" id="ptm:GSPATT00018264001"/>
<accession>A0DLX9</accession>
<dbReference type="RefSeq" id="XP_001451443.1">
    <property type="nucleotide sequence ID" value="XM_001451406.1"/>
</dbReference>
<keyword evidence="1" id="KW-0472">Membrane</keyword>
<feature type="transmembrane region" description="Helical" evidence="1">
    <location>
        <begin position="23"/>
        <end position="45"/>
    </location>
</feature>
<name>A0DLX9_PARTE</name>
<keyword evidence="1" id="KW-1133">Transmembrane helix</keyword>
<dbReference type="AlphaFoldDB" id="A0DLX9"/>
<dbReference type="OrthoDB" id="282486at2759"/>
<feature type="transmembrane region" description="Helical" evidence="1">
    <location>
        <begin position="147"/>
        <end position="166"/>
    </location>
</feature>
<dbReference type="GeneID" id="5037219"/>
<evidence type="ECO:0008006" key="4">
    <source>
        <dbReference type="Google" id="ProtNLM"/>
    </source>
</evidence>
<protein>
    <recommendedName>
        <fullName evidence="4">TLC domain-containing protein</fullName>
    </recommendedName>
</protein>
<dbReference type="HOGENOM" id="CLU_1191873_0_0_1"/>